<sequence length="363" mass="41263">MSARPPPPGGLERHDSTHQWNNNMFQSLIIQSVEQQHVSVPHHSVSGTTCFSPSSFSQWNNNMFQSLIIQSVEQQHVSVPHHSVSGTTTCFSPSSFSQWNNNMFQYLIIQSVEQQHVSVPHHSVSGTTTCFSPSSFSQWNNNMFQYPSFSQWNNNIQWNNNNMFPYLAVEVKADGHQQLSQRQDDGSDDKRADGSQRTSPEKKQRRDKHSCSFPGGRLCSREQEVGRVIDSWLGVVSGGAQQEGASWVLRLDGANDAEGGASEHLEPLLLGPGDPLLCRLFQKLHQAGGRLPSNFNVVLFNRHVSYVPTHITVSRKNWRQRLCLNFNLTRYRRRHQQFNFPVVFLDPPSGRITDWPTEQGPWQ</sequence>
<proteinExistence type="predicted"/>
<protein>
    <submittedName>
        <fullName evidence="2">Uncharacterized protein</fullName>
    </submittedName>
</protein>
<name>A0A7J5YN12_DISMA</name>
<gene>
    <name evidence="2" type="ORF">F7725_012275</name>
</gene>
<dbReference type="Proteomes" id="UP000518266">
    <property type="component" value="Unassembled WGS sequence"/>
</dbReference>
<keyword evidence="3" id="KW-1185">Reference proteome</keyword>
<comment type="caution">
    <text evidence="2">The sequence shown here is derived from an EMBL/GenBank/DDBJ whole genome shotgun (WGS) entry which is preliminary data.</text>
</comment>
<dbReference type="AlphaFoldDB" id="A0A7J5YN12"/>
<feature type="compositionally biased region" description="Basic and acidic residues" evidence="1">
    <location>
        <begin position="182"/>
        <end position="204"/>
    </location>
</feature>
<accession>A0A7J5YN12</accession>
<dbReference type="EMBL" id="JAAKFY010000010">
    <property type="protein sequence ID" value="KAF3850503.1"/>
    <property type="molecule type" value="Genomic_DNA"/>
</dbReference>
<evidence type="ECO:0000313" key="3">
    <source>
        <dbReference type="Proteomes" id="UP000518266"/>
    </source>
</evidence>
<evidence type="ECO:0000256" key="1">
    <source>
        <dbReference type="SAM" id="MobiDB-lite"/>
    </source>
</evidence>
<organism evidence="2 3">
    <name type="scientific">Dissostichus mawsoni</name>
    <name type="common">Antarctic cod</name>
    <dbReference type="NCBI Taxonomy" id="36200"/>
    <lineage>
        <taxon>Eukaryota</taxon>
        <taxon>Metazoa</taxon>
        <taxon>Chordata</taxon>
        <taxon>Craniata</taxon>
        <taxon>Vertebrata</taxon>
        <taxon>Euteleostomi</taxon>
        <taxon>Actinopterygii</taxon>
        <taxon>Neopterygii</taxon>
        <taxon>Teleostei</taxon>
        <taxon>Neoteleostei</taxon>
        <taxon>Acanthomorphata</taxon>
        <taxon>Eupercaria</taxon>
        <taxon>Perciformes</taxon>
        <taxon>Notothenioidei</taxon>
        <taxon>Nototheniidae</taxon>
        <taxon>Dissostichus</taxon>
    </lineage>
</organism>
<feature type="region of interest" description="Disordered" evidence="1">
    <location>
        <begin position="176"/>
        <end position="214"/>
    </location>
</feature>
<reference evidence="2 3" key="1">
    <citation type="submission" date="2020-03" db="EMBL/GenBank/DDBJ databases">
        <title>Dissostichus mawsoni Genome sequencing and assembly.</title>
        <authorList>
            <person name="Park H."/>
        </authorList>
    </citation>
    <scope>NUCLEOTIDE SEQUENCE [LARGE SCALE GENOMIC DNA]</scope>
    <source>
        <strain evidence="2">DM0001</strain>
        <tissue evidence="2">Muscle</tissue>
    </source>
</reference>
<evidence type="ECO:0000313" key="2">
    <source>
        <dbReference type="EMBL" id="KAF3850503.1"/>
    </source>
</evidence>